<keyword evidence="5" id="KW-0378">Hydrolase</keyword>
<dbReference type="Pfam" id="PF05649">
    <property type="entry name" value="Peptidase_M13_N"/>
    <property type="match status" value="1"/>
</dbReference>
<comment type="similarity">
    <text evidence="2">Belongs to the peptidase M13 family.</text>
</comment>
<evidence type="ECO:0000256" key="2">
    <source>
        <dbReference type="ARBA" id="ARBA00007357"/>
    </source>
</evidence>
<evidence type="ECO:0000256" key="1">
    <source>
        <dbReference type="ARBA" id="ARBA00001947"/>
    </source>
</evidence>
<dbReference type="Gene3D" id="1.10.1380.10">
    <property type="entry name" value="Neutral endopeptidase , domain2"/>
    <property type="match status" value="2"/>
</dbReference>
<dbReference type="OMA" id="DYTQWYC"/>
<keyword evidence="8" id="KW-1133">Transmembrane helix</keyword>
<reference evidence="11 12" key="1">
    <citation type="journal article" date="2020" name="Cell">
        <title>Large-Scale Comparative Analyses of Tick Genomes Elucidate Their Genetic Diversity and Vector Capacities.</title>
        <authorList>
            <consortium name="Tick Genome and Microbiome Consortium (TIGMIC)"/>
            <person name="Jia N."/>
            <person name="Wang J."/>
            <person name="Shi W."/>
            <person name="Du L."/>
            <person name="Sun Y."/>
            <person name="Zhan W."/>
            <person name="Jiang J.F."/>
            <person name="Wang Q."/>
            <person name="Zhang B."/>
            <person name="Ji P."/>
            <person name="Bell-Sakyi L."/>
            <person name="Cui X.M."/>
            <person name="Yuan T.T."/>
            <person name="Jiang B.G."/>
            <person name="Yang W.F."/>
            <person name="Lam T.T."/>
            <person name="Chang Q.C."/>
            <person name="Ding S.J."/>
            <person name="Wang X.J."/>
            <person name="Zhu J.G."/>
            <person name="Ruan X.D."/>
            <person name="Zhao L."/>
            <person name="Wei J.T."/>
            <person name="Ye R.Z."/>
            <person name="Que T.C."/>
            <person name="Du C.H."/>
            <person name="Zhou Y.H."/>
            <person name="Cheng J.X."/>
            <person name="Dai P.F."/>
            <person name="Guo W.B."/>
            <person name="Han X.H."/>
            <person name="Huang E.J."/>
            <person name="Li L.F."/>
            <person name="Wei W."/>
            <person name="Gao Y.C."/>
            <person name="Liu J.Z."/>
            <person name="Shao H.Z."/>
            <person name="Wang X."/>
            <person name="Wang C.C."/>
            <person name="Yang T.C."/>
            <person name="Huo Q.B."/>
            <person name="Li W."/>
            <person name="Chen H.Y."/>
            <person name="Chen S.E."/>
            <person name="Zhou L.G."/>
            <person name="Ni X.B."/>
            <person name="Tian J.H."/>
            <person name="Sheng Y."/>
            <person name="Liu T."/>
            <person name="Pan Y.S."/>
            <person name="Xia L.Y."/>
            <person name="Li J."/>
            <person name="Zhao F."/>
            <person name="Cao W.C."/>
        </authorList>
    </citation>
    <scope>NUCLEOTIDE SEQUENCE [LARGE SCALE GENOMIC DNA]</scope>
    <source>
        <strain evidence="11">HaeL-2018</strain>
    </source>
</reference>
<comment type="cofactor">
    <cofactor evidence="1">
        <name>Zn(2+)</name>
        <dbReference type="ChEBI" id="CHEBI:29105"/>
    </cofactor>
</comment>
<keyword evidence="6" id="KW-0862">Zinc</keyword>
<dbReference type="InterPro" id="IPR024079">
    <property type="entry name" value="MetalloPept_cat_dom_sf"/>
</dbReference>
<dbReference type="GO" id="GO:0016485">
    <property type="term" value="P:protein processing"/>
    <property type="evidence" value="ECO:0007669"/>
    <property type="project" value="TreeGrafter"/>
</dbReference>
<organism evidence="11 12">
    <name type="scientific">Haemaphysalis longicornis</name>
    <name type="common">Bush tick</name>
    <dbReference type="NCBI Taxonomy" id="44386"/>
    <lineage>
        <taxon>Eukaryota</taxon>
        <taxon>Metazoa</taxon>
        <taxon>Ecdysozoa</taxon>
        <taxon>Arthropoda</taxon>
        <taxon>Chelicerata</taxon>
        <taxon>Arachnida</taxon>
        <taxon>Acari</taxon>
        <taxon>Parasitiformes</taxon>
        <taxon>Ixodida</taxon>
        <taxon>Ixodoidea</taxon>
        <taxon>Ixodidae</taxon>
        <taxon>Haemaphysalinae</taxon>
        <taxon>Haemaphysalis</taxon>
    </lineage>
</organism>
<evidence type="ECO:0000313" key="11">
    <source>
        <dbReference type="EMBL" id="KAH9364844.1"/>
    </source>
</evidence>
<keyword evidence="3" id="KW-0645">Protease</keyword>
<dbReference type="PROSITE" id="PS51885">
    <property type="entry name" value="NEPRILYSIN"/>
    <property type="match status" value="1"/>
</dbReference>
<feature type="transmembrane region" description="Helical" evidence="8">
    <location>
        <begin position="21"/>
        <end position="41"/>
    </location>
</feature>
<dbReference type="OrthoDB" id="10320271at2759"/>
<evidence type="ECO:0000256" key="5">
    <source>
        <dbReference type="ARBA" id="ARBA00022801"/>
    </source>
</evidence>
<keyword evidence="4" id="KW-0479">Metal-binding</keyword>
<evidence type="ECO:0000313" key="12">
    <source>
        <dbReference type="Proteomes" id="UP000821853"/>
    </source>
</evidence>
<gene>
    <name evidence="11" type="ORF">HPB48_001297</name>
</gene>
<dbReference type="GO" id="GO:0046872">
    <property type="term" value="F:metal ion binding"/>
    <property type="evidence" value="ECO:0007669"/>
    <property type="project" value="UniProtKB-KW"/>
</dbReference>
<accession>A0A9J6FRW9</accession>
<dbReference type="InterPro" id="IPR000718">
    <property type="entry name" value="Peptidase_M13"/>
</dbReference>
<feature type="domain" description="Peptidase M13 N-terminal" evidence="10">
    <location>
        <begin position="84"/>
        <end position="208"/>
    </location>
</feature>
<evidence type="ECO:0000256" key="7">
    <source>
        <dbReference type="ARBA" id="ARBA00023049"/>
    </source>
</evidence>
<keyword evidence="8" id="KW-0812">Transmembrane</keyword>
<dbReference type="InterPro" id="IPR018497">
    <property type="entry name" value="Peptidase_M13_C"/>
</dbReference>
<evidence type="ECO:0000256" key="4">
    <source>
        <dbReference type="ARBA" id="ARBA00022723"/>
    </source>
</evidence>
<dbReference type="InterPro" id="IPR042089">
    <property type="entry name" value="Peptidase_M13_dom_2"/>
</dbReference>
<dbReference type="GO" id="GO:0005886">
    <property type="term" value="C:plasma membrane"/>
    <property type="evidence" value="ECO:0007669"/>
    <property type="project" value="TreeGrafter"/>
</dbReference>
<evidence type="ECO:0000256" key="8">
    <source>
        <dbReference type="SAM" id="Phobius"/>
    </source>
</evidence>
<dbReference type="EMBL" id="JABSTR010000002">
    <property type="protein sequence ID" value="KAH9364844.1"/>
    <property type="molecule type" value="Genomic_DNA"/>
</dbReference>
<keyword evidence="12" id="KW-1185">Reference proteome</keyword>
<dbReference type="SUPFAM" id="SSF55486">
    <property type="entry name" value="Metalloproteases ('zincins'), catalytic domain"/>
    <property type="match status" value="1"/>
</dbReference>
<evidence type="ECO:0000256" key="6">
    <source>
        <dbReference type="ARBA" id="ARBA00022833"/>
    </source>
</evidence>
<sequence>MREANSSKGTLHQQDRRAASVVHHLVVVVAFCAVGVLWLQLFRMGHGARFHPSTGIAPSRQCSSAGCEEAARQLGRCRSPDRSPCVDFYEHVCGGYSGSKEARSQEMGVLRQTVIRLVTSVVAYNLAKPAPRLKQSASQKAATFLRACRTRTSRYEENLSPLKRFASESALFRKNENFNPLSEIAKHVFILGLPLFFQLAVHDGYTWRGRFLLCLELTPTRLWLKTQNAFRDKNYHRKLLNDLGEDELRTLIAWERTQEVVAASGVVPLPGDYTQWYCIERALRIYGHALTLPYILSTISHATLGEAGRVYANVKKELMRMANRSRWLRGSALSTAMRTVQQLTTSLVFPPALESLQALNELYQDTPNVNCPFLVIYLAGSRAYASRTISLTSVLAPQSQFSDPRNFFAVALYKRQLNYIFISAASAFPPSLDAEGPGELNYGFFGRVVAQAILLVLKQYLQQANATFRGKRLGTAAATAVPVRILQCLKDQALSLHSESEGNRRGDHTALSAQFITRGQVVGSMFLNTLGLAAVHGAYTTSMMTERLERAPASLPGLEDVAGERLFFYAWCYSLCGRRRSGEALSCNLPLANNAAFAQAFSCPVGSPMNPELKCPV</sequence>
<keyword evidence="8" id="KW-0472">Membrane</keyword>
<protein>
    <submittedName>
        <fullName evidence="11">Uncharacterized protein</fullName>
    </submittedName>
</protein>
<dbReference type="Gene3D" id="3.40.390.10">
    <property type="entry name" value="Collagenase (Catalytic Domain)"/>
    <property type="match status" value="2"/>
</dbReference>
<dbReference type="InterPro" id="IPR008753">
    <property type="entry name" value="Peptidase_M13_N"/>
</dbReference>
<dbReference type="GO" id="GO:0004222">
    <property type="term" value="F:metalloendopeptidase activity"/>
    <property type="evidence" value="ECO:0007669"/>
    <property type="project" value="InterPro"/>
</dbReference>
<proteinExistence type="inferred from homology"/>
<dbReference type="PANTHER" id="PTHR11733">
    <property type="entry name" value="ZINC METALLOPROTEASE FAMILY M13 NEPRILYSIN-RELATED"/>
    <property type="match status" value="1"/>
</dbReference>
<evidence type="ECO:0000259" key="10">
    <source>
        <dbReference type="Pfam" id="PF05649"/>
    </source>
</evidence>
<keyword evidence="7" id="KW-0482">Metalloprotease</keyword>
<comment type="caution">
    <text evidence="11">The sequence shown here is derived from an EMBL/GenBank/DDBJ whole genome shotgun (WGS) entry which is preliminary data.</text>
</comment>
<evidence type="ECO:0000259" key="9">
    <source>
        <dbReference type="Pfam" id="PF01431"/>
    </source>
</evidence>
<dbReference type="PANTHER" id="PTHR11733:SF241">
    <property type="entry name" value="GH26575P-RELATED"/>
    <property type="match status" value="1"/>
</dbReference>
<dbReference type="Proteomes" id="UP000821853">
    <property type="component" value="Chromosome 10"/>
</dbReference>
<dbReference type="Pfam" id="PF01431">
    <property type="entry name" value="Peptidase_M13"/>
    <property type="match status" value="1"/>
</dbReference>
<dbReference type="VEuPathDB" id="VectorBase:HLOH_058141"/>
<evidence type="ECO:0000256" key="3">
    <source>
        <dbReference type="ARBA" id="ARBA00022670"/>
    </source>
</evidence>
<name>A0A9J6FRW9_HAELO</name>
<dbReference type="AlphaFoldDB" id="A0A9J6FRW9"/>
<feature type="domain" description="Peptidase M13 C-terminal" evidence="9">
    <location>
        <begin position="411"/>
        <end position="616"/>
    </location>
</feature>